<dbReference type="Gene3D" id="1.10.630.10">
    <property type="entry name" value="Cytochrome P450"/>
    <property type="match status" value="1"/>
</dbReference>
<dbReference type="GeneID" id="136816690"/>
<dbReference type="PANTHER" id="PTHR24289:SF1">
    <property type="entry name" value="STEROID 17-ALPHA-HYDROXYLASE_17,20 LYASE"/>
    <property type="match status" value="1"/>
</dbReference>
<evidence type="ECO:0000313" key="15">
    <source>
        <dbReference type="EnsemblMetazoa" id="CLYHEMP017412.1"/>
    </source>
</evidence>
<accession>A0A7M5X3Q6</accession>
<evidence type="ECO:0000256" key="7">
    <source>
        <dbReference type="ARBA" id="ARBA00022824"/>
    </source>
</evidence>
<evidence type="ECO:0000256" key="4">
    <source>
        <dbReference type="ARBA" id="ARBA00010617"/>
    </source>
</evidence>
<dbReference type="Pfam" id="PF00067">
    <property type="entry name" value="p450"/>
    <property type="match status" value="1"/>
</dbReference>
<keyword evidence="12" id="KW-0472">Membrane</keyword>
<dbReference type="SUPFAM" id="SSF48264">
    <property type="entry name" value="Cytochrome P450"/>
    <property type="match status" value="1"/>
</dbReference>
<dbReference type="GO" id="GO:0042448">
    <property type="term" value="P:progesterone metabolic process"/>
    <property type="evidence" value="ECO:0007669"/>
    <property type="project" value="TreeGrafter"/>
</dbReference>
<dbReference type="InterPro" id="IPR001128">
    <property type="entry name" value="Cyt_P450"/>
</dbReference>
<sequence>MIFAILLSIPGLVLLWILITYVDQLISLRKYPSGPFPLPLIGNLLVLSEKPYLDFIELGKVYRDVFSVSFGMNRVVVLNSYDVIKEALITRGSDFAGRPSTSTQSRITSKNFQSLGHKDFSKSWTFLRKLSHRSLNIHGVKKLEDIITEDVDQMCSTLTREVGNPILIDSYIGNSLVNTICRLCFSKKYDVGDTEFAQILNFFHLINDGLTPGQPIAIFPWLRFFPDTEKFKNLKLGSKLRHDYTHKSFNEHIETFNPERIRDLTDNLLHLSQNKEMWKDAGFENVTQEQLEYVVNSIFFASVETQASTFKWLVLYMLHHLQYQTKIYEEIRSKIGFKRQITPHDKELLPFTNAVLLETQRLGSVGPLCLPHKTTTNTSVSGLTIPKGTTIFMNLYNVHRDPTYWDEPENFNPQRWLNADDGSLKKEKPTHYLPFSAGPRVCLAEKMAKMQLFMLATNFFKNFEVSLAPGEKLPNPKDGKYGETLNPPQYKVVLTQRKQN</sequence>
<evidence type="ECO:0000256" key="13">
    <source>
        <dbReference type="PIRSR" id="PIRSR602401-1"/>
    </source>
</evidence>
<protein>
    <submittedName>
        <fullName evidence="15">Uncharacterized protein</fullName>
    </submittedName>
</protein>
<keyword evidence="10 13" id="KW-0408">Iron</keyword>
<comment type="subcellular location">
    <subcellularLocation>
        <location evidence="3">Endoplasmic reticulum membrane</location>
        <topology evidence="3">Peripheral membrane protein</topology>
    </subcellularLocation>
    <subcellularLocation>
        <location evidence="2">Microsome membrane</location>
        <topology evidence="2">Peripheral membrane protein</topology>
    </subcellularLocation>
</comment>
<dbReference type="InterPro" id="IPR017972">
    <property type="entry name" value="Cyt_P450_CS"/>
</dbReference>
<dbReference type="GO" id="GO:0042446">
    <property type="term" value="P:hormone biosynthetic process"/>
    <property type="evidence" value="ECO:0007669"/>
    <property type="project" value="TreeGrafter"/>
</dbReference>
<evidence type="ECO:0000256" key="14">
    <source>
        <dbReference type="RuleBase" id="RU000461"/>
    </source>
</evidence>
<evidence type="ECO:0000256" key="2">
    <source>
        <dbReference type="ARBA" id="ARBA00004174"/>
    </source>
</evidence>
<feature type="binding site" description="axial binding residue" evidence="13">
    <location>
        <position position="442"/>
    </location>
    <ligand>
        <name>heme</name>
        <dbReference type="ChEBI" id="CHEBI:30413"/>
    </ligand>
    <ligandPart>
        <name>Fe</name>
        <dbReference type="ChEBI" id="CHEBI:18248"/>
    </ligandPart>
</feature>
<reference evidence="15" key="1">
    <citation type="submission" date="2021-01" db="UniProtKB">
        <authorList>
            <consortium name="EnsemblMetazoa"/>
        </authorList>
    </citation>
    <scope>IDENTIFICATION</scope>
</reference>
<dbReference type="GO" id="GO:0020037">
    <property type="term" value="F:heme binding"/>
    <property type="evidence" value="ECO:0007669"/>
    <property type="project" value="InterPro"/>
</dbReference>
<dbReference type="PRINTS" id="PR00463">
    <property type="entry name" value="EP450I"/>
</dbReference>
<keyword evidence="5 13" id="KW-0349">Heme</keyword>
<evidence type="ECO:0000256" key="8">
    <source>
        <dbReference type="ARBA" id="ARBA00022848"/>
    </source>
</evidence>
<dbReference type="PROSITE" id="PS00086">
    <property type="entry name" value="CYTOCHROME_P450"/>
    <property type="match status" value="1"/>
</dbReference>
<dbReference type="InterPro" id="IPR002401">
    <property type="entry name" value="Cyt_P450_E_grp-I"/>
</dbReference>
<evidence type="ECO:0000256" key="1">
    <source>
        <dbReference type="ARBA" id="ARBA00001971"/>
    </source>
</evidence>
<keyword evidence="9 14" id="KW-0560">Oxidoreductase</keyword>
<comment type="cofactor">
    <cofactor evidence="1 13">
        <name>heme</name>
        <dbReference type="ChEBI" id="CHEBI:30413"/>
    </cofactor>
</comment>
<keyword evidence="11 14" id="KW-0503">Monooxygenase</keyword>
<evidence type="ECO:0000256" key="10">
    <source>
        <dbReference type="ARBA" id="ARBA00023004"/>
    </source>
</evidence>
<keyword evidence="16" id="KW-1185">Reference proteome</keyword>
<dbReference type="PRINTS" id="PR00385">
    <property type="entry name" value="P450"/>
</dbReference>
<evidence type="ECO:0000256" key="5">
    <source>
        <dbReference type="ARBA" id="ARBA00022617"/>
    </source>
</evidence>
<keyword evidence="8" id="KW-0492">Microsome</keyword>
<dbReference type="OrthoDB" id="1418422at2759"/>
<dbReference type="EnsemblMetazoa" id="CLYHEMT017412.1">
    <property type="protein sequence ID" value="CLYHEMP017412.1"/>
    <property type="gene ID" value="CLYHEMG017412"/>
</dbReference>
<organism evidence="15 16">
    <name type="scientific">Clytia hemisphaerica</name>
    <dbReference type="NCBI Taxonomy" id="252671"/>
    <lineage>
        <taxon>Eukaryota</taxon>
        <taxon>Metazoa</taxon>
        <taxon>Cnidaria</taxon>
        <taxon>Hydrozoa</taxon>
        <taxon>Hydroidolina</taxon>
        <taxon>Leptothecata</taxon>
        <taxon>Obeliida</taxon>
        <taxon>Clytiidae</taxon>
        <taxon>Clytia</taxon>
    </lineage>
</organism>
<dbReference type="RefSeq" id="XP_066929119.1">
    <property type="nucleotide sequence ID" value="XM_067073018.1"/>
</dbReference>
<keyword evidence="6 13" id="KW-0479">Metal-binding</keyword>
<evidence type="ECO:0000256" key="11">
    <source>
        <dbReference type="ARBA" id="ARBA00023033"/>
    </source>
</evidence>
<evidence type="ECO:0000256" key="9">
    <source>
        <dbReference type="ARBA" id="ARBA00023002"/>
    </source>
</evidence>
<dbReference type="GO" id="GO:0005506">
    <property type="term" value="F:iron ion binding"/>
    <property type="evidence" value="ECO:0007669"/>
    <property type="project" value="InterPro"/>
</dbReference>
<dbReference type="PANTHER" id="PTHR24289">
    <property type="entry name" value="STEROID 17-ALPHA-HYDROXYLASE/17,20 LYASE"/>
    <property type="match status" value="1"/>
</dbReference>
<dbReference type="GO" id="GO:0005789">
    <property type="term" value="C:endoplasmic reticulum membrane"/>
    <property type="evidence" value="ECO:0007669"/>
    <property type="project" value="UniProtKB-SubCell"/>
</dbReference>
<proteinExistence type="inferred from homology"/>
<evidence type="ECO:0000313" key="16">
    <source>
        <dbReference type="Proteomes" id="UP000594262"/>
    </source>
</evidence>
<keyword evidence="7" id="KW-0256">Endoplasmic reticulum</keyword>
<evidence type="ECO:0000256" key="6">
    <source>
        <dbReference type="ARBA" id="ARBA00022723"/>
    </source>
</evidence>
<dbReference type="FunFam" id="1.10.630.10:FF:000238">
    <property type="entry name" value="Cytochrome P450 2A6"/>
    <property type="match status" value="1"/>
</dbReference>
<dbReference type="InterPro" id="IPR036396">
    <property type="entry name" value="Cyt_P450_sf"/>
</dbReference>
<comment type="similarity">
    <text evidence="4 14">Belongs to the cytochrome P450 family.</text>
</comment>
<dbReference type="AlphaFoldDB" id="A0A7M5X3Q6"/>
<evidence type="ECO:0000256" key="3">
    <source>
        <dbReference type="ARBA" id="ARBA00004406"/>
    </source>
</evidence>
<evidence type="ECO:0000256" key="12">
    <source>
        <dbReference type="ARBA" id="ARBA00023136"/>
    </source>
</evidence>
<dbReference type="Proteomes" id="UP000594262">
    <property type="component" value="Unplaced"/>
</dbReference>
<name>A0A7M5X3Q6_9CNID</name>
<dbReference type="GO" id="GO:0004508">
    <property type="term" value="F:steroid 17-alpha-monooxygenase activity"/>
    <property type="evidence" value="ECO:0007669"/>
    <property type="project" value="TreeGrafter"/>
</dbReference>